<proteinExistence type="predicted"/>
<evidence type="ECO:0000313" key="1">
    <source>
        <dbReference type="EMBL" id="GAA3572187.1"/>
    </source>
</evidence>
<protein>
    <submittedName>
        <fullName evidence="1">Uncharacterized protein</fullName>
    </submittedName>
</protein>
<name>A0ABP6XTX0_9ACTN</name>
<reference evidence="2" key="1">
    <citation type="journal article" date="2019" name="Int. J. Syst. Evol. Microbiol.">
        <title>The Global Catalogue of Microorganisms (GCM) 10K type strain sequencing project: providing services to taxonomists for standard genome sequencing and annotation.</title>
        <authorList>
            <consortium name="The Broad Institute Genomics Platform"/>
            <consortium name="The Broad Institute Genome Sequencing Center for Infectious Disease"/>
            <person name="Wu L."/>
            <person name="Ma J."/>
        </authorList>
    </citation>
    <scope>NUCLEOTIDE SEQUENCE [LARGE SCALE GENOMIC DNA]</scope>
    <source>
        <strain evidence="2">JCM 17326</strain>
    </source>
</reference>
<organism evidence="1 2">
    <name type="scientific">Nonomuraea rosea</name>
    <dbReference type="NCBI Taxonomy" id="638574"/>
    <lineage>
        <taxon>Bacteria</taxon>
        <taxon>Bacillati</taxon>
        <taxon>Actinomycetota</taxon>
        <taxon>Actinomycetes</taxon>
        <taxon>Streptosporangiales</taxon>
        <taxon>Streptosporangiaceae</taxon>
        <taxon>Nonomuraea</taxon>
    </lineage>
</organism>
<comment type="caution">
    <text evidence="1">The sequence shown here is derived from an EMBL/GenBank/DDBJ whole genome shotgun (WGS) entry which is preliminary data.</text>
</comment>
<keyword evidence="2" id="KW-1185">Reference proteome</keyword>
<sequence>MDPSVIPTLAAVVTAIVGGAAGEAGKNAWTSLTALVRRRFGDDAPAAAALELTGAHSPEAITQILVDHAKADAEFGQALSTWTTDATHLVQHKHDVSNTIGGDAHISGPVIQAGDVLGSINIGKS</sequence>
<dbReference type="EMBL" id="BAABDQ010000014">
    <property type="protein sequence ID" value="GAA3572187.1"/>
    <property type="molecule type" value="Genomic_DNA"/>
</dbReference>
<accession>A0ABP6XTX0</accession>
<gene>
    <name evidence="1" type="ORF">GCM10022419_061330</name>
</gene>
<dbReference type="Proteomes" id="UP001500630">
    <property type="component" value="Unassembled WGS sequence"/>
</dbReference>
<evidence type="ECO:0000313" key="2">
    <source>
        <dbReference type="Proteomes" id="UP001500630"/>
    </source>
</evidence>